<evidence type="ECO:0000256" key="1">
    <source>
        <dbReference type="SAM" id="MobiDB-lite"/>
    </source>
</evidence>
<sequence>MADVREAHSKTPLELSSQALPTERAVESTLLSTFAALSHLQASVPRPLLSVVLLQAGCGRPHQHRSGISGAPTRAVPQARSHSRSGHRRALHNAPQALARHSSSNGHQR</sequence>
<feature type="region of interest" description="Disordered" evidence="1">
    <location>
        <begin position="59"/>
        <end position="109"/>
    </location>
</feature>
<name>A0AAV7QM45_PLEWA</name>
<organism evidence="2 3">
    <name type="scientific">Pleurodeles waltl</name>
    <name type="common">Iberian ribbed newt</name>
    <dbReference type="NCBI Taxonomy" id="8319"/>
    <lineage>
        <taxon>Eukaryota</taxon>
        <taxon>Metazoa</taxon>
        <taxon>Chordata</taxon>
        <taxon>Craniata</taxon>
        <taxon>Vertebrata</taxon>
        <taxon>Euteleostomi</taxon>
        <taxon>Amphibia</taxon>
        <taxon>Batrachia</taxon>
        <taxon>Caudata</taxon>
        <taxon>Salamandroidea</taxon>
        <taxon>Salamandridae</taxon>
        <taxon>Pleurodelinae</taxon>
        <taxon>Pleurodeles</taxon>
    </lineage>
</organism>
<protein>
    <submittedName>
        <fullName evidence="2">Uncharacterized protein</fullName>
    </submittedName>
</protein>
<evidence type="ECO:0000313" key="2">
    <source>
        <dbReference type="EMBL" id="KAJ1141627.1"/>
    </source>
</evidence>
<feature type="compositionally biased region" description="Basic and acidic residues" evidence="1">
    <location>
        <begin position="1"/>
        <end position="11"/>
    </location>
</feature>
<evidence type="ECO:0000313" key="3">
    <source>
        <dbReference type="Proteomes" id="UP001066276"/>
    </source>
</evidence>
<feature type="compositionally biased region" description="Basic residues" evidence="1">
    <location>
        <begin position="81"/>
        <end position="91"/>
    </location>
</feature>
<dbReference type="AlphaFoldDB" id="A0AAV7QM45"/>
<accession>A0AAV7QM45</accession>
<dbReference type="Proteomes" id="UP001066276">
    <property type="component" value="Chromosome 6"/>
</dbReference>
<feature type="region of interest" description="Disordered" evidence="1">
    <location>
        <begin position="1"/>
        <end position="21"/>
    </location>
</feature>
<gene>
    <name evidence="2" type="ORF">NDU88_007955</name>
</gene>
<comment type="caution">
    <text evidence="2">The sequence shown here is derived from an EMBL/GenBank/DDBJ whole genome shotgun (WGS) entry which is preliminary data.</text>
</comment>
<dbReference type="EMBL" id="JANPWB010000010">
    <property type="protein sequence ID" value="KAJ1141627.1"/>
    <property type="molecule type" value="Genomic_DNA"/>
</dbReference>
<proteinExistence type="predicted"/>
<reference evidence="2" key="1">
    <citation type="journal article" date="2022" name="bioRxiv">
        <title>Sequencing and chromosome-scale assembly of the giantPleurodeles waltlgenome.</title>
        <authorList>
            <person name="Brown T."/>
            <person name="Elewa A."/>
            <person name="Iarovenko S."/>
            <person name="Subramanian E."/>
            <person name="Araus A.J."/>
            <person name="Petzold A."/>
            <person name="Susuki M."/>
            <person name="Suzuki K.-i.T."/>
            <person name="Hayashi T."/>
            <person name="Toyoda A."/>
            <person name="Oliveira C."/>
            <person name="Osipova E."/>
            <person name="Leigh N.D."/>
            <person name="Simon A."/>
            <person name="Yun M.H."/>
        </authorList>
    </citation>
    <scope>NUCLEOTIDE SEQUENCE</scope>
    <source>
        <strain evidence="2">20211129_DDA</strain>
        <tissue evidence="2">Liver</tissue>
    </source>
</reference>
<keyword evidence="3" id="KW-1185">Reference proteome</keyword>